<evidence type="ECO:0000313" key="7">
    <source>
        <dbReference type="EMBL" id="KAI6658582.1"/>
    </source>
</evidence>
<name>A0AAV7KAR8_9METZ</name>
<feature type="transmembrane region" description="Helical" evidence="6">
    <location>
        <begin position="76"/>
        <end position="105"/>
    </location>
</feature>
<keyword evidence="5 6" id="KW-0472">Membrane</keyword>
<comment type="caution">
    <text evidence="7">The sequence shown here is derived from an EMBL/GenBank/DDBJ whole genome shotgun (WGS) entry which is preliminary data.</text>
</comment>
<keyword evidence="8" id="KW-1185">Reference proteome</keyword>
<comment type="similarity">
    <text evidence="2">Belongs to the KRTCAP2 family.</text>
</comment>
<evidence type="ECO:0000313" key="8">
    <source>
        <dbReference type="Proteomes" id="UP001165289"/>
    </source>
</evidence>
<dbReference type="InterPro" id="IPR018614">
    <property type="entry name" value="KRTCAP2"/>
</dbReference>
<gene>
    <name evidence="7" type="ORF">LOD99_15382</name>
</gene>
<accession>A0AAV7KAR8</accession>
<comment type="subcellular location">
    <subcellularLocation>
        <location evidence="1">Membrane</location>
        <topology evidence="1">Multi-pass membrane protein</topology>
    </subcellularLocation>
</comment>
<feature type="transmembrane region" description="Helical" evidence="6">
    <location>
        <begin position="6"/>
        <end position="24"/>
    </location>
</feature>
<keyword evidence="3 6" id="KW-0812">Transmembrane</keyword>
<evidence type="ECO:0000256" key="5">
    <source>
        <dbReference type="ARBA" id="ARBA00023136"/>
    </source>
</evidence>
<sequence>MNNIRTLVLCTLTTILIYAGMQMFSKQLASSQPMTLIAGFIGSHIFVFVLTGINSIERMMLGDEFQSHVYEVVFSIGLAAFASVLVHRVSMTVCVLCSLTALYYMNKISEDKYTKKAKGTKKQT</sequence>
<organism evidence="7 8">
    <name type="scientific">Oopsacas minuta</name>
    <dbReference type="NCBI Taxonomy" id="111878"/>
    <lineage>
        <taxon>Eukaryota</taxon>
        <taxon>Metazoa</taxon>
        <taxon>Porifera</taxon>
        <taxon>Hexactinellida</taxon>
        <taxon>Hexasterophora</taxon>
        <taxon>Lyssacinosida</taxon>
        <taxon>Leucopsacidae</taxon>
        <taxon>Oopsacas</taxon>
    </lineage>
</organism>
<dbReference type="PANTHER" id="PTHR32001">
    <property type="entry name" value="KERATINOCYTE-ASSOCIATED PROTEIN 2"/>
    <property type="match status" value="1"/>
</dbReference>
<evidence type="ECO:0000256" key="4">
    <source>
        <dbReference type="ARBA" id="ARBA00022989"/>
    </source>
</evidence>
<dbReference type="GO" id="GO:0016020">
    <property type="term" value="C:membrane"/>
    <property type="evidence" value="ECO:0007669"/>
    <property type="project" value="UniProtKB-SubCell"/>
</dbReference>
<dbReference type="Proteomes" id="UP001165289">
    <property type="component" value="Unassembled WGS sequence"/>
</dbReference>
<reference evidence="7 8" key="1">
    <citation type="journal article" date="2023" name="BMC Biol.">
        <title>The compact genome of the sponge Oopsacas minuta (Hexactinellida) is lacking key metazoan core genes.</title>
        <authorList>
            <person name="Santini S."/>
            <person name="Schenkelaars Q."/>
            <person name="Jourda C."/>
            <person name="Duchesne M."/>
            <person name="Belahbib H."/>
            <person name="Rocher C."/>
            <person name="Selva M."/>
            <person name="Riesgo A."/>
            <person name="Vervoort M."/>
            <person name="Leys S.P."/>
            <person name="Kodjabachian L."/>
            <person name="Le Bivic A."/>
            <person name="Borchiellini C."/>
            <person name="Claverie J.M."/>
            <person name="Renard E."/>
        </authorList>
    </citation>
    <scope>NUCLEOTIDE SEQUENCE [LARGE SCALE GENOMIC DNA]</scope>
    <source>
        <strain evidence="7">SPO-2</strain>
    </source>
</reference>
<evidence type="ECO:0000256" key="6">
    <source>
        <dbReference type="SAM" id="Phobius"/>
    </source>
</evidence>
<dbReference type="PANTHER" id="PTHR32001:SF1">
    <property type="entry name" value="KERATINOCYTE-ASSOCIATED PROTEIN 2"/>
    <property type="match status" value="1"/>
</dbReference>
<dbReference type="Pfam" id="PF09775">
    <property type="entry name" value="Keratin_assoc"/>
    <property type="match status" value="1"/>
</dbReference>
<feature type="transmembrane region" description="Helical" evidence="6">
    <location>
        <begin position="36"/>
        <end position="56"/>
    </location>
</feature>
<proteinExistence type="inferred from homology"/>
<evidence type="ECO:0000256" key="3">
    <source>
        <dbReference type="ARBA" id="ARBA00022692"/>
    </source>
</evidence>
<evidence type="ECO:0000256" key="1">
    <source>
        <dbReference type="ARBA" id="ARBA00004141"/>
    </source>
</evidence>
<protein>
    <submittedName>
        <fullName evidence="7">Keratinocyte-associated protein 2</fullName>
    </submittedName>
</protein>
<dbReference type="AlphaFoldDB" id="A0AAV7KAR8"/>
<dbReference type="EMBL" id="JAKMXF010000088">
    <property type="protein sequence ID" value="KAI6658582.1"/>
    <property type="molecule type" value="Genomic_DNA"/>
</dbReference>
<keyword evidence="4 6" id="KW-1133">Transmembrane helix</keyword>
<evidence type="ECO:0000256" key="2">
    <source>
        <dbReference type="ARBA" id="ARBA00007279"/>
    </source>
</evidence>